<dbReference type="Proteomes" id="UP000494330">
    <property type="component" value="Unassembled WGS sequence"/>
</dbReference>
<dbReference type="EMBL" id="CABVQD010000003">
    <property type="protein sequence ID" value="VWB33924.1"/>
    <property type="molecule type" value="Genomic_DNA"/>
</dbReference>
<dbReference type="Pfam" id="PF00975">
    <property type="entry name" value="Thioesterase"/>
    <property type="match status" value="1"/>
</dbReference>
<comment type="similarity">
    <text evidence="1">Belongs to the thioesterase family.</text>
</comment>
<dbReference type="PANTHER" id="PTHR11487">
    <property type="entry name" value="THIOESTERASE"/>
    <property type="match status" value="1"/>
</dbReference>
<evidence type="ECO:0000313" key="3">
    <source>
        <dbReference type="EMBL" id="VWB33924.1"/>
    </source>
</evidence>
<feature type="domain" description="Thioesterase" evidence="2">
    <location>
        <begin position="7"/>
        <end position="222"/>
    </location>
</feature>
<name>A0A6J5DLL5_9BURK</name>
<dbReference type="Gene3D" id="3.40.50.1820">
    <property type="entry name" value="alpha/beta hydrolase"/>
    <property type="match status" value="1"/>
</dbReference>
<sequence>MTAERATLFCLPFAGGSSAVFNPWRALAPAGVHVAPLAVPGRGAQWREPLLSQWAPLVDRLLDQVAPHVFSRYALFGHSMGALLAFELAHRLRACGLPAPALVVVSACRPPRSAHRLSGVDWLHCPEQRVLDELTSIDAPDDALAHDELRALMLPIVRNDFQLCANYRYVPRTPLATPIHALAGSRDAGCPFDAMRDGWRAETLGSFSGDELDGGHLYLRDDPARTFLAVCDALDAHVPTAQRSPI</sequence>
<dbReference type="AlphaFoldDB" id="A0A6J5DLL5"/>
<evidence type="ECO:0000313" key="4">
    <source>
        <dbReference type="Proteomes" id="UP000494330"/>
    </source>
</evidence>
<accession>A0A6J5DLL5</accession>
<protein>
    <submittedName>
        <fullName evidence="3">Thioesterase</fullName>
    </submittedName>
</protein>
<reference evidence="3 4" key="1">
    <citation type="submission" date="2019-09" db="EMBL/GenBank/DDBJ databases">
        <authorList>
            <person name="Depoorter E."/>
        </authorList>
    </citation>
    <scope>NUCLEOTIDE SEQUENCE [LARGE SCALE GENOMIC DNA]</scope>
    <source>
        <strain evidence="3">LMG 30113</strain>
    </source>
</reference>
<evidence type="ECO:0000259" key="2">
    <source>
        <dbReference type="Pfam" id="PF00975"/>
    </source>
</evidence>
<dbReference type="RefSeq" id="WP_052001285.1">
    <property type="nucleotide sequence ID" value="NZ_CABVQD010000003.1"/>
</dbReference>
<dbReference type="GO" id="GO:0008610">
    <property type="term" value="P:lipid biosynthetic process"/>
    <property type="evidence" value="ECO:0007669"/>
    <property type="project" value="TreeGrafter"/>
</dbReference>
<organism evidence="3 4">
    <name type="scientific">Burkholderia paludis</name>
    <dbReference type="NCBI Taxonomy" id="1506587"/>
    <lineage>
        <taxon>Bacteria</taxon>
        <taxon>Pseudomonadati</taxon>
        <taxon>Pseudomonadota</taxon>
        <taxon>Betaproteobacteria</taxon>
        <taxon>Burkholderiales</taxon>
        <taxon>Burkholderiaceae</taxon>
        <taxon>Burkholderia</taxon>
        <taxon>Burkholderia cepacia complex</taxon>
    </lineage>
</organism>
<dbReference type="InterPro" id="IPR012223">
    <property type="entry name" value="TEII"/>
</dbReference>
<evidence type="ECO:0000256" key="1">
    <source>
        <dbReference type="ARBA" id="ARBA00007169"/>
    </source>
</evidence>
<dbReference type="SUPFAM" id="SSF53474">
    <property type="entry name" value="alpha/beta-Hydrolases"/>
    <property type="match status" value="1"/>
</dbReference>
<dbReference type="InterPro" id="IPR001031">
    <property type="entry name" value="Thioesterase"/>
</dbReference>
<keyword evidence="4" id="KW-1185">Reference proteome</keyword>
<gene>
    <name evidence="3" type="ORF">BPA30113_01335</name>
</gene>
<dbReference type="PANTHER" id="PTHR11487:SF0">
    <property type="entry name" value="S-ACYL FATTY ACID SYNTHASE THIOESTERASE, MEDIUM CHAIN"/>
    <property type="match status" value="1"/>
</dbReference>
<proteinExistence type="inferred from homology"/>
<dbReference type="InterPro" id="IPR029058">
    <property type="entry name" value="AB_hydrolase_fold"/>
</dbReference>